<reference evidence="1 2" key="1">
    <citation type="journal article" date="2011" name="PLoS Genet.">
        <title>Finished genome of the fungal wheat pathogen Mycosphaerella graminicola reveals dispensome structure, chromosome plasticity, and stealth pathogenesis.</title>
        <authorList>
            <person name="Goodwin S.B."/>
            <person name="Ben M'barek S."/>
            <person name="Dhillon B."/>
            <person name="Wittenberg A.H.J."/>
            <person name="Crane C.F."/>
            <person name="Hane J.K."/>
            <person name="Foster A.J."/>
            <person name="Van der Lee T.A.J."/>
            <person name="Grimwood J."/>
            <person name="Aerts A."/>
            <person name="Antoniw J."/>
            <person name="Bailey A."/>
            <person name="Bluhm B."/>
            <person name="Bowler J."/>
            <person name="Bristow J."/>
            <person name="van der Burgt A."/>
            <person name="Canto-Canche B."/>
            <person name="Churchill A.C.L."/>
            <person name="Conde-Ferraez L."/>
            <person name="Cools H.J."/>
            <person name="Coutinho P.M."/>
            <person name="Csukai M."/>
            <person name="Dehal P."/>
            <person name="De Wit P."/>
            <person name="Donzelli B."/>
            <person name="van de Geest H.C."/>
            <person name="van Ham R.C.H.J."/>
            <person name="Hammond-Kosack K.E."/>
            <person name="Henrissat B."/>
            <person name="Kilian A."/>
            <person name="Kobayashi A.K."/>
            <person name="Koopmann E."/>
            <person name="Kourmpetis Y."/>
            <person name="Kuzniar A."/>
            <person name="Lindquist E."/>
            <person name="Lombard V."/>
            <person name="Maliepaard C."/>
            <person name="Martins N."/>
            <person name="Mehrabi R."/>
            <person name="Nap J.P.H."/>
            <person name="Ponomarenko A."/>
            <person name="Rudd J.J."/>
            <person name="Salamov A."/>
            <person name="Schmutz J."/>
            <person name="Schouten H.J."/>
            <person name="Shapiro H."/>
            <person name="Stergiopoulos I."/>
            <person name="Torriani S.F.F."/>
            <person name="Tu H."/>
            <person name="de Vries R.P."/>
            <person name="Waalwijk C."/>
            <person name="Ware S.B."/>
            <person name="Wiebenga A."/>
            <person name="Zwiers L.-H."/>
            <person name="Oliver R.P."/>
            <person name="Grigoriev I.V."/>
            <person name="Kema G.H.J."/>
        </authorList>
    </citation>
    <scope>NUCLEOTIDE SEQUENCE [LARGE SCALE GENOMIC DNA]</scope>
    <source>
        <strain evidence="2">CBS 115943 / IPO323</strain>
    </source>
</reference>
<dbReference type="HOGENOM" id="CLU_2051507_0_0_1"/>
<evidence type="ECO:0000313" key="2">
    <source>
        <dbReference type="Proteomes" id="UP000008062"/>
    </source>
</evidence>
<gene>
    <name evidence="1" type="ORF">MYCGRDRAFT_103655</name>
</gene>
<accession>F9X677</accession>
<dbReference type="Proteomes" id="UP000008062">
    <property type="component" value="Chromosome 3"/>
</dbReference>
<dbReference type="InParanoid" id="F9X677"/>
<keyword evidence="2" id="KW-1185">Reference proteome</keyword>
<evidence type="ECO:0000313" key="1">
    <source>
        <dbReference type="EMBL" id="EGP89486.1"/>
    </source>
</evidence>
<dbReference type="GeneID" id="13395696"/>
<dbReference type="RefSeq" id="XP_003854510.1">
    <property type="nucleotide sequence ID" value="XM_003854462.1"/>
</dbReference>
<dbReference type="KEGG" id="ztr:MYCGRDRAFT_103655"/>
<proteinExistence type="predicted"/>
<dbReference type="EMBL" id="CM001198">
    <property type="protein sequence ID" value="EGP89486.1"/>
    <property type="molecule type" value="Genomic_DNA"/>
</dbReference>
<dbReference type="AlphaFoldDB" id="F9X677"/>
<protein>
    <submittedName>
        <fullName evidence="1">Uncharacterized protein</fullName>
    </submittedName>
</protein>
<organism evidence="1 2">
    <name type="scientific">Zymoseptoria tritici (strain CBS 115943 / IPO323)</name>
    <name type="common">Speckled leaf blotch fungus</name>
    <name type="synonym">Septoria tritici</name>
    <dbReference type="NCBI Taxonomy" id="336722"/>
    <lineage>
        <taxon>Eukaryota</taxon>
        <taxon>Fungi</taxon>
        <taxon>Dikarya</taxon>
        <taxon>Ascomycota</taxon>
        <taxon>Pezizomycotina</taxon>
        <taxon>Dothideomycetes</taxon>
        <taxon>Dothideomycetidae</taxon>
        <taxon>Mycosphaerellales</taxon>
        <taxon>Mycosphaerellaceae</taxon>
        <taxon>Zymoseptoria</taxon>
    </lineage>
</organism>
<name>F9X677_ZYMTI</name>
<sequence length="120" mass="13634">MRRTTWINHECMHTDNDAPLIPQSSAAVKRIPRDVVVESVRTVLGHFVDQSEWERAWSETRHIFPCGRLVYDDSVVLEAELGVKCNSTLTTASPRRVFGSFFLTDGRHARKRRSFGCGSS</sequence>